<accession>A0A844DG73</accession>
<proteinExistence type="predicted"/>
<dbReference type="AlphaFoldDB" id="A0A844DG73"/>
<sequence>MLSIFDLEAISAARLQDARVLYAARRFDGAYYLAGYSVELALKARICKTLNWADFPVTNKEFERFRSFKVHDLEVLLKLSGLESVIKDKQLAEWGTVKAWQPEVRYRRVGFSDEIATTAMLDAVLSLMGEL</sequence>
<reference evidence="1 2" key="1">
    <citation type="submission" date="2019-11" db="EMBL/GenBank/DDBJ databases">
        <title>Novel species isolated from a subtropical stream in China.</title>
        <authorList>
            <person name="Lu H."/>
        </authorList>
    </citation>
    <scope>NUCLEOTIDE SEQUENCE [LARGE SCALE GENOMIC DNA]</scope>
    <source>
        <strain evidence="1 2">FT26W</strain>
    </source>
</reference>
<dbReference type="RefSeq" id="WP_154360498.1">
    <property type="nucleotide sequence ID" value="NZ_WKJL01000024.1"/>
</dbReference>
<dbReference type="GO" id="GO:0003677">
    <property type="term" value="F:DNA binding"/>
    <property type="evidence" value="ECO:0007669"/>
    <property type="project" value="UniProtKB-KW"/>
</dbReference>
<dbReference type="EMBL" id="WKJL01000024">
    <property type="protein sequence ID" value="MRW87249.1"/>
    <property type="molecule type" value="Genomic_DNA"/>
</dbReference>
<keyword evidence="1" id="KW-0238">DNA-binding</keyword>
<comment type="caution">
    <text evidence="1">The sequence shown here is derived from an EMBL/GenBank/DDBJ whole genome shotgun (WGS) entry which is preliminary data.</text>
</comment>
<organism evidence="1 2">
    <name type="scientific">Duganella aquatilis</name>
    <dbReference type="NCBI Taxonomy" id="2666082"/>
    <lineage>
        <taxon>Bacteria</taxon>
        <taxon>Pseudomonadati</taxon>
        <taxon>Pseudomonadota</taxon>
        <taxon>Betaproteobacteria</taxon>
        <taxon>Burkholderiales</taxon>
        <taxon>Oxalobacteraceae</taxon>
        <taxon>Telluria group</taxon>
        <taxon>Duganella</taxon>
    </lineage>
</organism>
<gene>
    <name evidence="1" type="ORF">GJ698_24575</name>
</gene>
<keyword evidence="2" id="KW-1185">Reference proteome</keyword>
<name>A0A844DG73_9BURK</name>
<evidence type="ECO:0000313" key="1">
    <source>
        <dbReference type="EMBL" id="MRW87249.1"/>
    </source>
</evidence>
<dbReference type="Proteomes" id="UP000439986">
    <property type="component" value="Unassembled WGS sequence"/>
</dbReference>
<evidence type="ECO:0000313" key="2">
    <source>
        <dbReference type="Proteomes" id="UP000439986"/>
    </source>
</evidence>
<protein>
    <submittedName>
        <fullName evidence="1">DNA-binding protein</fullName>
    </submittedName>
</protein>